<dbReference type="EMBL" id="CACRUO010000056">
    <property type="protein sequence ID" value="VYU43530.1"/>
    <property type="molecule type" value="Genomic_DNA"/>
</dbReference>
<protein>
    <recommendedName>
        <fullName evidence="3">CPBP family intramembrane metalloprotease</fullName>
    </recommendedName>
</protein>
<evidence type="ECO:0000256" key="1">
    <source>
        <dbReference type="SAM" id="Phobius"/>
    </source>
</evidence>
<sequence>MAQYKETVPYQKERVMNGYVLLLFSIIIIMNRLLTYALTEDLKQTLLSYFFFIQIMCLVTYTAILFRLKDKKEIRGLW</sequence>
<reference evidence="2" key="1">
    <citation type="submission" date="2019-11" db="EMBL/GenBank/DDBJ databases">
        <authorList>
            <person name="Feng L."/>
        </authorList>
    </citation>
    <scope>NUCLEOTIDE SEQUENCE</scope>
    <source>
        <strain evidence="2">SsimulansLFYP27</strain>
    </source>
</reference>
<gene>
    <name evidence="2" type="ORF">SSLFYP27_00231</name>
</gene>
<keyword evidence="1" id="KW-1133">Transmembrane helix</keyword>
<dbReference type="AlphaFoldDB" id="A0A6N3EQT1"/>
<keyword evidence="1" id="KW-0472">Membrane</keyword>
<dbReference type="RefSeq" id="WP_002480142.1">
    <property type="nucleotide sequence ID" value="NZ_CACRUO010000056.1"/>
</dbReference>
<keyword evidence="1" id="KW-0812">Transmembrane</keyword>
<organism evidence="2">
    <name type="scientific">Staphylococcus simulans</name>
    <dbReference type="NCBI Taxonomy" id="1286"/>
    <lineage>
        <taxon>Bacteria</taxon>
        <taxon>Bacillati</taxon>
        <taxon>Bacillota</taxon>
        <taxon>Bacilli</taxon>
        <taxon>Bacillales</taxon>
        <taxon>Staphylococcaceae</taxon>
        <taxon>Staphylococcus</taxon>
    </lineage>
</organism>
<feature type="transmembrane region" description="Helical" evidence="1">
    <location>
        <begin position="46"/>
        <end position="66"/>
    </location>
</feature>
<accession>A0A6N3EQT1</accession>
<proteinExistence type="predicted"/>
<evidence type="ECO:0000313" key="2">
    <source>
        <dbReference type="EMBL" id="VYU43530.1"/>
    </source>
</evidence>
<name>A0A6N3EQT1_STASI</name>
<evidence type="ECO:0008006" key="3">
    <source>
        <dbReference type="Google" id="ProtNLM"/>
    </source>
</evidence>
<feature type="transmembrane region" description="Helical" evidence="1">
    <location>
        <begin position="15"/>
        <end position="34"/>
    </location>
</feature>